<evidence type="ECO:0000313" key="9">
    <source>
        <dbReference type="Proteomes" id="UP000592181"/>
    </source>
</evidence>
<protein>
    <submittedName>
        <fullName evidence="8">Peptidoglycan hydrolase-like protein with peptidoglycan-binding domain</fullName>
    </submittedName>
</protein>
<dbReference type="PROSITE" id="PS51318">
    <property type="entry name" value="TAT"/>
    <property type="match status" value="1"/>
</dbReference>
<dbReference type="PANTHER" id="PTHR30582:SF2">
    <property type="entry name" value="L,D-TRANSPEPTIDASE YCIB-RELATED"/>
    <property type="match status" value="1"/>
</dbReference>
<keyword evidence="8" id="KW-0378">Hydrolase</keyword>
<dbReference type="Gene3D" id="2.40.440.10">
    <property type="entry name" value="L,D-transpeptidase catalytic domain-like"/>
    <property type="match status" value="1"/>
</dbReference>
<dbReference type="GO" id="GO:0071555">
    <property type="term" value="P:cell wall organization"/>
    <property type="evidence" value="ECO:0007669"/>
    <property type="project" value="UniProtKB-UniRule"/>
</dbReference>
<keyword evidence="5 6" id="KW-0961">Cell wall biogenesis/degradation</keyword>
<sequence>MTAIDIDRRTLVRGAAATTLAGGLLVTAGEDARAARPRLLNEGDRGWWVQNVQRRLKSANYWLRYTNGVYDDTTQQAVMALQKVHGLSRDGIVGPSTWSAIYDPITPRPRTASYWEIDLDRQIIIDASYGWGKWIFNTSTGNGERYWSSQSGRYLTAVTPRGRYRFFREVNGMRHAPLGRLWRPKYFNGGIAIHGAPSIPGYPASHGCARMSNKAINWVWWKGRAPMGRSVYVY</sequence>
<gene>
    <name evidence="8" type="ORF">BJY28_001783</name>
</gene>
<dbReference type="GO" id="GO:0016740">
    <property type="term" value="F:transferase activity"/>
    <property type="evidence" value="ECO:0007669"/>
    <property type="project" value="UniProtKB-KW"/>
</dbReference>
<dbReference type="AlphaFoldDB" id="A0A852XAD7"/>
<dbReference type="GO" id="GO:0071972">
    <property type="term" value="F:peptidoglycan L,D-transpeptidase activity"/>
    <property type="evidence" value="ECO:0007669"/>
    <property type="project" value="TreeGrafter"/>
</dbReference>
<dbReference type="UniPathway" id="UPA00219"/>
<evidence type="ECO:0000256" key="1">
    <source>
        <dbReference type="ARBA" id="ARBA00004752"/>
    </source>
</evidence>
<dbReference type="GO" id="GO:0018104">
    <property type="term" value="P:peptidoglycan-protein cross-linking"/>
    <property type="evidence" value="ECO:0007669"/>
    <property type="project" value="TreeGrafter"/>
</dbReference>
<evidence type="ECO:0000256" key="5">
    <source>
        <dbReference type="ARBA" id="ARBA00023316"/>
    </source>
</evidence>
<proteinExistence type="predicted"/>
<feature type="domain" description="L,D-TPase catalytic" evidence="7">
    <location>
        <begin position="123"/>
        <end position="234"/>
    </location>
</feature>
<accession>A0A852XAD7</accession>
<keyword evidence="9" id="KW-1185">Reference proteome</keyword>
<dbReference type="PANTHER" id="PTHR30582">
    <property type="entry name" value="L,D-TRANSPEPTIDASE"/>
    <property type="match status" value="1"/>
</dbReference>
<dbReference type="InterPro" id="IPR036366">
    <property type="entry name" value="PGBDSf"/>
</dbReference>
<dbReference type="GO" id="GO:0005576">
    <property type="term" value="C:extracellular region"/>
    <property type="evidence" value="ECO:0007669"/>
    <property type="project" value="TreeGrafter"/>
</dbReference>
<dbReference type="Pfam" id="PF01471">
    <property type="entry name" value="PG_binding_1"/>
    <property type="match status" value="1"/>
</dbReference>
<name>A0A852XAD7_9MICO</name>
<dbReference type="SUPFAM" id="SSF141523">
    <property type="entry name" value="L,D-transpeptidase catalytic domain-like"/>
    <property type="match status" value="1"/>
</dbReference>
<dbReference type="PROSITE" id="PS52029">
    <property type="entry name" value="LD_TPASE"/>
    <property type="match status" value="1"/>
</dbReference>
<dbReference type="SUPFAM" id="SSF47090">
    <property type="entry name" value="PGBD-like"/>
    <property type="match status" value="1"/>
</dbReference>
<dbReference type="CDD" id="cd16913">
    <property type="entry name" value="YkuD_like"/>
    <property type="match status" value="1"/>
</dbReference>
<evidence type="ECO:0000256" key="2">
    <source>
        <dbReference type="ARBA" id="ARBA00022679"/>
    </source>
</evidence>
<dbReference type="InterPro" id="IPR006311">
    <property type="entry name" value="TAT_signal"/>
</dbReference>
<dbReference type="RefSeq" id="WP_179462699.1">
    <property type="nucleotide sequence ID" value="NZ_JACBZX010000001.1"/>
</dbReference>
<evidence type="ECO:0000256" key="3">
    <source>
        <dbReference type="ARBA" id="ARBA00022960"/>
    </source>
</evidence>
<feature type="active site" description="Nucleophile" evidence="6">
    <location>
        <position position="208"/>
    </location>
</feature>
<reference evidence="8 9" key="1">
    <citation type="submission" date="2020-07" db="EMBL/GenBank/DDBJ databases">
        <title>Sequencing the genomes of 1000 actinobacteria strains.</title>
        <authorList>
            <person name="Klenk H.-P."/>
        </authorList>
    </citation>
    <scope>NUCLEOTIDE SEQUENCE [LARGE SCALE GENOMIC DNA]</scope>
    <source>
        <strain evidence="8 9">DSM 24723</strain>
    </source>
</reference>
<evidence type="ECO:0000256" key="6">
    <source>
        <dbReference type="PROSITE-ProRule" id="PRU01373"/>
    </source>
</evidence>
<keyword evidence="4 6" id="KW-0573">Peptidoglycan synthesis</keyword>
<evidence type="ECO:0000259" key="7">
    <source>
        <dbReference type="PROSITE" id="PS52029"/>
    </source>
</evidence>
<dbReference type="Gene3D" id="1.10.101.10">
    <property type="entry name" value="PGBD-like superfamily/PGBD"/>
    <property type="match status" value="1"/>
</dbReference>
<evidence type="ECO:0000313" key="8">
    <source>
        <dbReference type="EMBL" id="NYG37314.1"/>
    </source>
</evidence>
<evidence type="ECO:0000256" key="4">
    <source>
        <dbReference type="ARBA" id="ARBA00022984"/>
    </source>
</evidence>
<comment type="pathway">
    <text evidence="1 6">Cell wall biogenesis; peptidoglycan biosynthesis.</text>
</comment>
<keyword evidence="3 6" id="KW-0133">Cell shape</keyword>
<organism evidence="8 9">
    <name type="scientific">Janibacter alkaliphilus</name>
    <dbReference type="NCBI Taxonomy" id="1069963"/>
    <lineage>
        <taxon>Bacteria</taxon>
        <taxon>Bacillati</taxon>
        <taxon>Actinomycetota</taxon>
        <taxon>Actinomycetes</taxon>
        <taxon>Micrococcales</taxon>
        <taxon>Intrasporangiaceae</taxon>
        <taxon>Janibacter</taxon>
    </lineage>
</organism>
<dbReference type="InterPro" id="IPR038063">
    <property type="entry name" value="Transpep_catalytic_dom"/>
</dbReference>
<dbReference type="InterPro" id="IPR005490">
    <property type="entry name" value="LD_TPept_cat_dom"/>
</dbReference>
<dbReference type="EMBL" id="JACBZX010000001">
    <property type="protein sequence ID" value="NYG37314.1"/>
    <property type="molecule type" value="Genomic_DNA"/>
</dbReference>
<dbReference type="Proteomes" id="UP000592181">
    <property type="component" value="Unassembled WGS sequence"/>
</dbReference>
<feature type="active site" description="Proton donor/acceptor" evidence="6">
    <location>
        <position position="194"/>
    </location>
</feature>
<dbReference type="GO" id="GO:0008360">
    <property type="term" value="P:regulation of cell shape"/>
    <property type="evidence" value="ECO:0007669"/>
    <property type="project" value="UniProtKB-UniRule"/>
</dbReference>
<dbReference type="InterPro" id="IPR002477">
    <property type="entry name" value="Peptidoglycan-bd-like"/>
</dbReference>
<keyword evidence="2" id="KW-0808">Transferase</keyword>
<comment type="caution">
    <text evidence="8">The sequence shown here is derived from an EMBL/GenBank/DDBJ whole genome shotgun (WGS) entry which is preliminary data.</text>
</comment>
<dbReference type="Pfam" id="PF03734">
    <property type="entry name" value="YkuD"/>
    <property type="match status" value="1"/>
</dbReference>
<dbReference type="InterPro" id="IPR050979">
    <property type="entry name" value="LD-transpeptidase"/>
</dbReference>
<dbReference type="InterPro" id="IPR036365">
    <property type="entry name" value="PGBD-like_sf"/>
</dbReference>